<evidence type="ECO:0000256" key="1">
    <source>
        <dbReference type="SAM" id="SignalP"/>
    </source>
</evidence>
<dbReference type="KEGG" id="fmr:Fuma_06057"/>
<feature type="signal peptide" evidence="1">
    <location>
        <begin position="1"/>
        <end position="22"/>
    </location>
</feature>
<dbReference type="NCBIfam" id="TIGR02595">
    <property type="entry name" value="PEP_CTERM"/>
    <property type="match status" value="1"/>
</dbReference>
<proteinExistence type="predicted"/>
<evidence type="ECO:0000313" key="2">
    <source>
        <dbReference type="EMBL" id="APZ96388.1"/>
    </source>
</evidence>
<dbReference type="Proteomes" id="UP000187735">
    <property type="component" value="Chromosome"/>
</dbReference>
<dbReference type="InterPro" id="IPR013424">
    <property type="entry name" value="Ice-binding_C"/>
</dbReference>
<dbReference type="AlphaFoldDB" id="A0A1P8WQT2"/>
<dbReference type="RefSeq" id="WP_077027425.1">
    <property type="nucleotide sequence ID" value="NZ_CP017641.1"/>
</dbReference>
<keyword evidence="3" id="KW-1185">Reference proteome</keyword>
<sequence precursor="true">MLRLSNFAAASALLMFSSTAYADLVLDLATSGPTTVTSGSTVNIDLILRDTDNSNFGPIAGPGSTAIGLLTGGGTLIQSAQTGTGAAIVTGATVGADFLQLAFNGMNSIPTVLDSGQLQSPGLGGVQALALLPAGIGTGIAHIATFAATITGGVGDTVTISADTLGLNAAGTLPVVGNQLFGSLPPAGNLDAALGSFAAPGAGASFGSLTFEVAAVPEPSTLFVGALLACGGAVYVKRRRKSIATEADC</sequence>
<evidence type="ECO:0000313" key="3">
    <source>
        <dbReference type="Proteomes" id="UP000187735"/>
    </source>
</evidence>
<reference evidence="2 3" key="1">
    <citation type="journal article" date="2016" name="Front. Microbiol.">
        <title>Fuerstia marisgermanicae gen. nov., sp. nov., an Unusual Member of the Phylum Planctomycetes from the German Wadden Sea.</title>
        <authorList>
            <person name="Kohn T."/>
            <person name="Heuer A."/>
            <person name="Jogler M."/>
            <person name="Vollmers J."/>
            <person name="Boedeker C."/>
            <person name="Bunk B."/>
            <person name="Rast P."/>
            <person name="Borchert D."/>
            <person name="Glockner I."/>
            <person name="Freese H.M."/>
            <person name="Klenk H.P."/>
            <person name="Overmann J."/>
            <person name="Kaster A.K."/>
            <person name="Rohde M."/>
            <person name="Wiegand S."/>
            <person name="Jogler C."/>
        </authorList>
    </citation>
    <scope>NUCLEOTIDE SEQUENCE [LARGE SCALE GENOMIC DNA]</scope>
    <source>
        <strain evidence="2 3">NH11</strain>
    </source>
</reference>
<accession>A0A1P8WQT2</accession>
<gene>
    <name evidence="2" type="ORF">Fuma_06057</name>
</gene>
<organism evidence="2 3">
    <name type="scientific">Fuerstiella marisgermanici</name>
    <dbReference type="NCBI Taxonomy" id="1891926"/>
    <lineage>
        <taxon>Bacteria</taxon>
        <taxon>Pseudomonadati</taxon>
        <taxon>Planctomycetota</taxon>
        <taxon>Planctomycetia</taxon>
        <taxon>Planctomycetales</taxon>
        <taxon>Planctomycetaceae</taxon>
        <taxon>Fuerstiella</taxon>
    </lineage>
</organism>
<dbReference type="STRING" id="1891926.Fuma_06057"/>
<keyword evidence="1" id="KW-0732">Signal</keyword>
<evidence type="ECO:0008006" key="4">
    <source>
        <dbReference type="Google" id="ProtNLM"/>
    </source>
</evidence>
<feature type="chain" id="PRO_5012003891" description="PEP-CTERM protein-sorting domain-containing protein" evidence="1">
    <location>
        <begin position="23"/>
        <end position="249"/>
    </location>
</feature>
<protein>
    <recommendedName>
        <fullName evidence="4">PEP-CTERM protein-sorting domain-containing protein</fullName>
    </recommendedName>
</protein>
<name>A0A1P8WQT2_9PLAN</name>
<dbReference type="EMBL" id="CP017641">
    <property type="protein sequence ID" value="APZ96388.1"/>
    <property type="molecule type" value="Genomic_DNA"/>
</dbReference>